<gene>
    <name evidence="1" type="ORF">BDK51DRAFT_25775</name>
</gene>
<sequence>MSRNSSPLCCLANGAYSKVHVMSRESYRKAHAMSRGFSPPAMPHKWGMGCLVHGVAGSCRPPASVIGSHLLFAPVFPVVGKGSNYVVLWHPHFFKVQEESPLEDQITSTGAILDLLADIRDSDNALNVIPRLALVDNCSQDVQDLPIAVKGVA</sequence>
<dbReference type="Proteomes" id="UP000269721">
    <property type="component" value="Unassembled WGS sequence"/>
</dbReference>
<dbReference type="EMBL" id="ML001543">
    <property type="protein sequence ID" value="RKO83196.1"/>
    <property type="molecule type" value="Genomic_DNA"/>
</dbReference>
<dbReference type="AlphaFoldDB" id="A0A4P9VZF0"/>
<keyword evidence="2" id="KW-1185">Reference proteome</keyword>
<evidence type="ECO:0000313" key="2">
    <source>
        <dbReference type="Proteomes" id="UP000269721"/>
    </source>
</evidence>
<accession>A0A4P9VZF0</accession>
<proteinExistence type="predicted"/>
<protein>
    <submittedName>
        <fullName evidence="1">Uncharacterized protein</fullName>
    </submittedName>
</protein>
<organism evidence="1 2">
    <name type="scientific">Blyttiomyces helicus</name>
    <dbReference type="NCBI Taxonomy" id="388810"/>
    <lineage>
        <taxon>Eukaryota</taxon>
        <taxon>Fungi</taxon>
        <taxon>Fungi incertae sedis</taxon>
        <taxon>Chytridiomycota</taxon>
        <taxon>Chytridiomycota incertae sedis</taxon>
        <taxon>Chytridiomycetes</taxon>
        <taxon>Chytridiomycetes incertae sedis</taxon>
        <taxon>Blyttiomyces</taxon>
    </lineage>
</organism>
<name>A0A4P9VZF0_9FUNG</name>
<reference evidence="2" key="1">
    <citation type="journal article" date="2018" name="Nat. Microbiol.">
        <title>Leveraging single-cell genomics to expand the fungal tree of life.</title>
        <authorList>
            <person name="Ahrendt S.R."/>
            <person name="Quandt C.A."/>
            <person name="Ciobanu D."/>
            <person name="Clum A."/>
            <person name="Salamov A."/>
            <person name="Andreopoulos B."/>
            <person name="Cheng J.F."/>
            <person name="Woyke T."/>
            <person name="Pelin A."/>
            <person name="Henrissat B."/>
            <person name="Reynolds N.K."/>
            <person name="Benny G.L."/>
            <person name="Smith M.E."/>
            <person name="James T.Y."/>
            <person name="Grigoriev I.V."/>
        </authorList>
    </citation>
    <scope>NUCLEOTIDE SEQUENCE [LARGE SCALE GENOMIC DNA]</scope>
</reference>
<evidence type="ECO:0000313" key="1">
    <source>
        <dbReference type="EMBL" id="RKO83196.1"/>
    </source>
</evidence>